<reference evidence="2 3" key="1">
    <citation type="submission" date="2019-02" db="EMBL/GenBank/DDBJ databases">
        <title>Deep-cultivation of Planctomycetes and their phenomic and genomic characterization uncovers novel biology.</title>
        <authorList>
            <person name="Wiegand S."/>
            <person name="Jogler M."/>
            <person name="Boedeker C."/>
            <person name="Pinto D."/>
            <person name="Vollmers J."/>
            <person name="Rivas-Marin E."/>
            <person name="Kohn T."/>
            <person name="Peeters S.H."/>
            <person name="Heuer A."/>
            <person name="Rast P."/>
            <person name="Oberbeckmann S."/>
            <person name="Bunk B."/>
            <person name="Jeske O."/>
            <person name="Meyerdierks A."/>
            <person name="Storesund J.E."/>
            <person name="Kallscheuer N."/>
            <person name="Luecker S."/>
            <person name="Lage O.M."/>
            <person name="Pohl T."/>
            <person name="Merkel B.J."/>
            <person name="Hornburger P."/>
            <person name="Mueller R.-W."/>
            <person name="Bruemmer F."/>
            <person name="Labrenz M."/>
            <person name="Spormann A.M."/>
            <person name="Op Den Camp H."/>
            <person name="Overmann J."/>
            <person name="Amann R."/>
            <person name="Jetten M.S.M."/>
            <person name="Mascher T."/>
            <person name="Medema M.H."/>
            <person name="Devos D.P."/>
            <person name="Kaster A.-K."/>
            <person name="Ovreas L."/>
            <person name="Rohde M."/>
            <person name="Galperin M.Y."/>
            <person name="Jogler C."/>
        </authorList>
    </citation>
    <scope>NUCLEOTIDE SEQUENCE [LARGE SCALE GENOMIC DNA]</scope>
    <source>
        <strain evidence="2 3">Pla100</strain>
    </source>
</reference>
<organism evidence="2 3">
    <name type="scientific">Neorhodopirellula pilleata</name>
    <dbReference type="NCBI Taxonomy" id="2714738"/>
    <lineage>
        <taxon>Bacteria</taxon>
        <taxon>Pseudomonadati</taxon>
        <taxon>Planctomycetota</taxon>
        <taxon>Planctomycetia</taxon>
        <taxon>Pirellulales</taxon>
        <taxon>Pirellulaceae</taxon>
        <taxon>Neorhodopirellula</taxon>
    </lineage>
</organism>
<gene>
    <name evidence="2" type="ORF">Pla100_13740</name>
</gene>
<protein>
    <recommendedName>
        <fullName evidence="4">Antitoxin</fullName>
    </recommendedName>
</protein>
<accession>A0A5C6AQZ7</accession>
<evidence type="ECO:0000256" key="1">
    <source>
        <dbReference type="ARBA" id="ARBA00009981"/>
    </source>
</evidence>
<evidence type="ECO:0000313" key="3">
    <source>
        <dbReference type="Proteomes" id="UP000316213"/>
    </source>
</evidence>
<dbReference type="InterPro" id="IPR036165">
    <property type="entry name" value="YefM-like_sf"/>
</dbReference>
<dbReference type="SUPFAM" id="SSF143120">
    <property type="entry name" value="YefM-like"/>
    <property type="match status" value="1"/>
</dbReference>
<keyword evidence="3" id="KW-1185">Reference proteome</keyword>
<dbReference type="AlphaFoldDB" id="A0A5C6AQZ7"/>
<dbReference type="EMBL" id="SJPM01000002">
    <property type="protein sequence ID" value="TWU01639.1"/>
    <property type="molecule type" value="Genomic_DNA"/>
</dbReference>
<comment type="caution">
    <text evidence="2">The sequence shown here is derived from an EMBL/GenBank/DDBJ whole genome shotgun (WGS) entry which is preliminary data.</text>
</comment>
<evidence type="ECO:0008006" key="4">
    <source>
        <dbReference type="Google" id="ProtNLM"/>
    </source>
</evidence>
<dbReference type="Proteomes" id="UP000316213">
    <property type="component" value="Unassembled WGS sequence"/>
</dbReference>
<name>A0A5C6AQZ7_9BACT</name>
<sequence length="81" mass="8907">MENPMADRISIDEAQGHLKDLIAGLAPGAELVITDDDKPVAKLVSEQRKLAEFRKPGLGKGMISIVRDDDAHLDDFADYMQ</sequence>
<comment type="similarity">
    <text evidence="1">Belongs to the phD/YefM antitoxin family.</text>
</comment>
<evidence type="ECO:0000313" key="2">
    <source>
        <dbReference type="EMBL" id="TWU01639.1"/>
    </source>
</evidence>
<proteinExistence type="inferred from homology"/>